<reference evidence="1" key="1">
    <citation type="submission" date="2018-07" db="EMBL/GenBank/DDBJ databases">
        <authorList>
            <person name="Ashton P.M."/>
            <person name="Dallman T."/>
            <person name="Nair S."/>
            <person name="De Pinna E."/>
            <person name="Peters T."/>
            <person name="Grant K."/>
        </authorList>
    </citation>
    <scope>NUCLEOTIDE SEQUENCE</scope>
    <source>
        <strain evidence="1">242348</strain>
    </source>
</reference>
<dbReference type="PANTHER" id="PTHR35564">
    <property type="match status" value="1"/>
</dbReference>
<protein>
    <submittedName>
        <fullName evidence="1">Type VI secretion system baseplate subunit TssG</fullName>
    </submittedName>
</protein>
<dbReference type="NCBIfam" id="TIGR03347">
    <property type="entry name" value="VI_chp_1"/>
    <property type="match status" value="1"/>
</dbReference>
<dbReference type="InterPro" id="IPR010732">
    <property type="entry name" value="T6SS_TssG-like"/>
</dbReference>
<comment type="caution">
    <text evidence="1">The sequence shown here is derived from an EMBL/GenBank/DDBJ whole genome shotgun (WGS) entry which is preliminary data.</text>
</comment>
<proteinExistence type="predicted"/>
<evidence type="ECO:0000313" key="1">
    <source>
        <dbReference type="EMBL" id="EBX8629344.1"/>
    </source>
</evidence>
<dbReference type="AlphaFoldDB" id="A0A5W7RZB4"/>
<dbReference type="Pfam" id="PF06996">
    <property type="entry name" value="T6SS_TssG"/>
    <property type="match status" value="1"/>
</dbReference>
<organism evidence="1">
    <name type="scientific">Salmonella enterica subsp. enterica serovar Kintambo</name>
    <dbReference type="NCBI Taxonomy" id="1192730"/>
    <lineage>
        <taxon>Bacteria</taxon>
        <taxon>Pseudomonadati</taxon>
        <taxon>Pseudomonadota</taxon>
        <taxon>Gammaproteobacteria</taxon>
        <taxon>Enterobacterales</taxon>
        <taxon>Enterobacteriaceae</taxon>
        <taxon>Salmonella</taxon>
    </lineage>
</organism>
<name>A0A5W7RZB4_SALET</name>
<dbReference type="EMBL" id="AAHMLI010000023">
    <property type="protein sequence ID" value="EBX8629344.1"/>
    <property type="molecule type" value="Genomic_DNA"/>
</dbReference>
<dbReference type="PANTHER" id="PTHR35564:SF3">
    <property type="entry name" value="TYPE VI SECRETION SYSTEM BASEPLATE SUBUNIT TSSG"/>
    <property type="match status" value="1"/>
</dbReference>
<gene>
    <name evidence="1" type="primary">tssG</name>
    <name evidence="1" type="ORF">DTU03_17855</name>
</gene>
<accession>A0A5W7RZB4</accession>
<sequence length="352" mass="39736">MGGQNRPACSDVGAADGVYSEFSVDDINFRRQNFFALVDAIYRFTGKHNDVSLATDPDKDVVRFEADTHISFPGSDVVKVTQNSSGQYVVTVAFSGLHGSQSPLPGYYLDKIAWDRFQGESGMADFFDLFSHRMIQFIWHIWRKYRWHICFNNGGTDEFTQRMYALVGLGSQSQRNRLAINHSKMLAYAGVLAGPGRSPEIICDLVSHCFDLEDVVLESWQLRKVDILPSQQNRLGGYLQRDWQKVPRSVLGKNLTLGGRVPDRSGKFLLCIRGLTRERFLSFLPNGDNFLPLTMFVAFILRDQLAWDLRLEMAPDQIGGMCLGEEKTSRLGWTTFIGQPEACPSVTIQVRT</sequence>